<dbReference type="Proteomes" id="UP000027997">
    <property type="component" value="Unassembled WGS sequence"/>
</dbReference>
<dbReference type="EMBL" id="JOJP01000001">
    <property type="protein sequence ID" value="KEI70148.1"/>
    <property type="molecule type" value="Genomic_DNA"/>
</dbReference>
<gene>
    <name evidence="1" type="ORF">GV64_04770</name>
</gene>
<evidence type="ECO:0000313" key="2">
    <source>
        <dbReference type="Proteomes" id="UP000027997"/>
    </source>
</evidence>
<dbReference type="AlphaFoldDB" id="A0A081K7M2"/>
<protein>
    <submittedName>
        <fullName evidence="1">Uncharacterized protein</fullName>
    </submittedName>
</protein>
<evidence type="ECO:0000313" key="1">
    <source>
        <dbReference type="EMBL" id="KEI70148.1"/>
    </source>
</evidence>
<accession>A0A081K7M2</accession>
<sequence length="78" mass="8865">MEFVSVFMIFISLFLNVICPVTARGRVKKIFSSKKQQIFLSKGDAVQNYRNFKKEMISDMGITAENTSITCGSFMLVQ</sequence>
<keyword evidence="2" id="KW-1185">Reference proteome</keyword>
<comment type="caution">
    <text evidence="1">The sequence shown here is derived from an EMBL/GenBank/DDBJ whole genome shotgun (WGS) entry which is preliminary data.</text>
</comment>
<name>A0A081K7M2_9GAMM</name>
<organism evidence="1 2">
    <name type="scientific">Endozoicomonas elysicola</name>
    <dbReference type="NCBI Taxonomy" id="305900"/>
    <lineage>
        <taxon>Bacteria</taxon>
        <taxon>Pseudomonadati</taxon>
        <taxon>Pseudomonadota</taxon>
        <taxon>Gammaproteobacteria</taxon>
        <taxon>Oceanospirillales</taxon>
        <taxon>Endozoicomonadaceae</taxon>
        <taxon>Endozoicomonas</taxon>
    </lineage>
</organism>
<proteinExistence type="predicted"/>
<reference evidence="1 2" key="1">
    <citation type="submission" date="2014-06" db="EMBL/GenBank/DDBJ databases">
        <title>Whole Genome Sequences of Three Symbiotic Endozoicomonas Bacteria.</title>
        <authorList>
            <person name="Neave M.J."/>
            <person name="Apprill A."/>
            <person name="Voolstra C.R."/>
        </authorList>
    </citation>
    <scope>NUCLEOTIDE SEQUENCE [LARGE SCALE GENOMIC DNA]</scope>
    <source>
        <strain evidence="1 2">DSM 22380</strain>
    </source>
</reference>